<keyword evidence="2" id="KW-1185">Reference proteome</keyword>
<name>A0ABW3DGX5_9BACL</name>
<dbReference type="Proteomes" id="UP001597120">
    <property type="component" value="Unassembled WGS sequence"/>
</dbReference>
<dbReference type="RefSeq" id="WP_379290968.1">
    <property type="nucleotide sequence ID" value="NZ_JBHTIU010000089.1"/>
</dbReference>
<gene>
    <name evidence="1" type="ORF">ACFQ03_21840</name>
</gene>
<evidence type="ECO:0000313" key="2">
    <source>
        <dbReference type="Proteomes" id="UP001597120"/>
    </source>
</evidence>
<reference evidence="2" key="1">
    <citation type="journal article" date="2019" name="Int. J. Syst. Evol. Microbiol.">
        <title>The Global Catalogue of Microorganisms (GCM) 10K type strain sequencing project: providing services to taxonomists for standard genome sequencing and annotation.</title>
        <authorList>
            <consortium name="The Broad Institute Genomics Platform"/>
            <consortium name="The Broad Institute Genome Sequencing Center for Infectious Disease"/>
            <person name="Wu L."/>
            <person name="Ma J."/>
        </authorList>
    </citation>
    <scope>NUCLEOTIDE SEQUENCE [LARGE SCALE GENOMIC DNA]</scope>
    <source>
        <strain evidence="2">CCUG 57263</strain>
    </source>
</reference>
<sequence>MKALTSDSIRRHWIMLLAIAKGWLTPSAECRGGAFAFPRMGTEGAIFLF</sequence>
<accession>A0ABW3DGX5</accession>
<evidence type="ECO:0000313" key="1">
    <source>
        <dbReference type="EMBL" id="MFD0871772.1"/>
    </source>
</evidence>
<protein>
    <submittedName>
        <fullName evidence="1">Uncharacterized protein</fullName>
    </submittedName>
</protein>
<dbReference type="EMBL" id="JBHTIU010000089">
    <property type="protein sequence ID" value="MFD0871772.1"/>
    <property type="molecule type" value="Genomic_DNA"/>
</dbReference>
<proteinExistence type="predicted"/>
<organism evidence="1 2">
    <name type="scientific">Paenibacillus residui</name>
    <dbReference type="NCBI Taxonomy" id="629724"/>
    <lineage>
        <taxon>Bacteria</taxon>
        <taxon>Bacillati</taxon>
        <taxon>Bacillota</taxon>
        <taxon>Bacilli</taxon>
        <taxon>Bacillales</taxon>
        <taxon>Paenibacillaceae</taxon>
        <taxon>Paenibacillus</taxon>
    </lineage>
</organism>
<comment type="caution">
    <text evidence="1">The sequence shown here is derived from an EMBL/GenBank/DDBJ whole genome shotgun (WGS) entry which is preliminary data.</text>
</comment>